<dbReference type="SUPFAM" id="SSF52317">
    <property type="entry name" value="Class I glutamine amidotransferase-like"/>
    <property type="match status" value="1"/>
</dbReference>
<dbReference type="GO" id="GO:0006598">
    <property type="term" value="P:polyamine catabolic process"/>
    <property type="evidence" value="ECO:0007669"/>
    <property type="project" value="TreeGrafter"/>
</dbReference>
<reference evidence="1" key="1">
    <citation type="submission" date="2024-06" db="EMBL/GenBank/DDBJ databases">
        <title>Whole Genome Sequence of Streptococcus sp. strain SN-1.</title>
        <authorList>
            <person name="Saito M."/>
            <person name="Kuwahara N."/>
            <person name="Senpuku H."/>
        </authorList>
    </citation>
    <scope>NUCLEOTIDE SEQUENCE</scope>
    <source>
        <strain evidence="1">SN-1</strain>
    </source>
</reference>
<sequence length="251" mass="28179">MVNKMPIVGISGSVMIDQGGMFPGYHRSYVNEDYVNSVIQNGGIPLIIPVSDVTEVLDSYIDKIDALILSGGHDVCSMNYNEEPCPKMGDIFPERDKFDFALLERAEKKRIPILGICRGAQVINVYHGGSLYQDVSMCDTAAVKHWQGHFPEQVTHSVDIVDDSLLHRIVKVNRVMVNSFHHQIMKNVSSDFNVVARAADGVVEAIEHKDYPMLIGVQWHPEMMHKKSMQMNLLFTALINNACKDCQMCEI</sequence>
<dbReference type="Gene3D" id="3.40.50.880">
    <property type="match status" value="1"/>
</dbReference>
<dbReference type="EMBL" id="AP028929">
    <property type="protein sequence ID" value="BET05728.1"/>
    <property type="molecule type" value="Genomic_DNA"/>
</dbReference>
<proteinExistence type="predicted"/>
<accession>A0AAT9G2J2</accession>
<evidence type="ECO:0000313" key="1">
    <source>
        <dbReference type="EMBL" id="BET05728.1"/>
    </source>
</evidence>
<organism evidence="1">
    <name type="scientific">Streptococcus sp. SN-1</name>
    <dbReference type="NCBI Taxonomy" id="3074854"/>
    <lineage>
        <taxon>Bacteria</taxon>
        <taxon>Bacillati</taxon>
        <taxon>Bacillota</taxon>
        <taxon>Bacilli</taxon>
        <taxon>Lactobacillales</taxon>
        <taxon>Streptococcaceae</taxon>
        <taxon>Streptococcus</taxon>
    </lineage>
</organism>
<dbReference type="GO" id="GO:0033969">
    <property type="term" value="F:gamma-glutamyl-gamma-aminobutyrate hydrolase activity"/>
    <property type="evidence" value="ECO:0007669"/>
    <property type="project" value="TreeGrafter"/>
</dbReference>
<dbReference type="AlphaFoldDB" id="A0AAT9G2J2"/>
<dbReference type="InterPro" id="IPR044668">
    <property type="entry name" value="PuuD-like"/>
</dbReference>
<dbReference type="PANTHER" id="PTHR43235:SF1">
    <property type="entry name" value="GLUTAMINE AMIDOTRANSFERASE PB2B2.05-RELATED"/>
    <property type="match status" value="1"/>
</dbReference>
<dbReference type="Pfam" id="PF07722">
    <property type="entry name" value="Peptidase_C26"/>
    <property type="match status" value="1"/>
</dbReference>
<dbReference type="GO" id="GO:0005829">
    <property type="term" value="C:cytosol"/>
    <property type="evidence" value="ECO:0007669"/>
    <property type="project" value="TreeGrafter"/>
</dbReference>
<dbReference type="InterPro" id="IPR011697">
    <property type="entry name" value="Peptidase_C26"/>
</dbReference>
<gene>
    <name evidence="1" type="ORF">MASAN616_15910</name>
</gene>
<dbReference type="InterPro" id="IPR029062">
    <property type="entry name" value="Class_I_gatase-like"/>
</dbReference>
<dbReference type="PANTHER" id="PTHR43235">
    <property type="entry name" value="GLUTAMINE AMIDOTRANSFERASE PB2B2.05-RELATED"/>
    <property type="match status" value="1"/>
</dbReference>
<dbReference type="PROSITE" id="PS51273">
    <property type="entry name" value="GATASE_TYPE_1"/>
    <property type="match status" value="1"/>
</dbReference>
<dbReference type="CDD" id="cd01745">
    <property type="entry name" value="GATase1_2"/>
    <property type="match status" value="1"/>
</dbReference>
<keyword evidence="1" id="KW-0378">Hydrolase</keyword>
<protein>
    <submittedName>
        <fullName evidence="1">Gamma-glutamyl-gamma-aminobutyrate hydrolase family protein</fullName>
    </submittedName>
</protein>
<name>A0AAT9G2J2_9STRE</name>
<dbReference type="FunFam" id="3.40.50.880:FF:000030">
    <property type="entry name" value="Gamma-glutamyl-gamma-aminobutyrate hydrolase PuuD"/>
    <property type="match status" value="1"/>
</dbReference>